<dbReference type="EMBL" id="LC279526">
    <property type="protein sequence ID" value="BAZ96204.1"/>
    <property type="molecule type" value="Genomic_RNA"/>
</dbReference>
<proteinExistence type="predicted"/>
<dbReference type="InterPro" id="IPR027351">
    <property type="entry name" value="(+)RNA_virus_helicase_core_dom"/>
</dbReference>
<reference evidence="2" key="1">
    <citation type="submission" date="2017-06" db="EMBL/GenBank/DDBJ databases">
        <title>First Genome Sequence of Shallot Latent Carlavirus from Allium macrostemon Bunge.</title>
        <authorList>
            <person name="Ohshima K."/>
            <person name="Okamura K."/>
            <person name="Yasaka R."/>
            <person name="Fukuda S."/>
            <person name="Ishimaru K."/>
            <person name="Tomitaka Y."/>
            <person name="Yamashita K."/>
        </authorList>
    </citation>
    <scope>NUCLEOTIDE SEQUENCE</scope>
    <source>
        <strain evidence="2">SLV-WOST87</strain>
    </source>
</reference>
<sequence>MDVFCKVLIECGFSRIDGSGNKCKIVLGVPGCGKSSCIRKLLNLDSRFIAATFGTPDPLNVTGRRIRAITELATLDCTGKFLLIDEFQQGDFEELKPFALFGDVCQFFDSTKPYPIADWYKTVSHRVNKLTCDFLRNFGFEINSSVQGNLTFRGLYEEELKGVVITYCTQVSALLKAHQVEHHTLASCRGSEFPNVSLCLSDSVVHREDLAKFYVCATRSTGDLLILTPDASKPST</sequence>
<dbReference type="InterPro" id="IPR027417">
    <property type="entry name" value="P-loop_NTPase"/>
</dbReference>
<dbReference type="SUPFAM" id="SSF52540">
    <property type="entry name" value="P-loop containing nucleoside triphosphate hydrolases"/>
    <property type="match status" value="1"/>
</dbReference>
<name>A0A218PH22_9VIRU</name>
<dbReference type="GO" id="GO:0005524">
    <property type="term" value="F:ATP binding"/>
    <property type="evidence" value="ECO:0007669"/>
    <property type="project" value="InterPro"/>
</dbReference>
<evidence type="ECO:0000313" key="2">
    <source>
        <dbReference type="EMBL" id="BAZ96204.1"/>
    </source>
</evidence>
<accession>A0A218PH22</accession>
<dbReference type="Pfam" id="PF01443">
    <property type="entry name" value="Viral_helicase1"/>
    <property type="match status" value="1"/>
</dbReference>
<protein>
    <submittedName>
        <fullName evidence="2">TGB1</fullName>
    </submittedName>
</protein>
<evidence type="ECO:0000259" key="1">
    <source>
        <dbReference type="Pfam" id="PF01443"/>
    </source>
</evidence>
<organism evidence="2">
    <name type="scientific">Shallot latent virus</name>
    <dbReference type="NCBI Taxonomy" id="12172"/>
    <lineage>
        <taxon>Viruses</taxon>
        <taxon>Riboviria</taxon>
        <taxon>Orthornavirae</taxon>
        <taxon>Kitrinoviricota</taxon>
        <taxon>Alsuviricetes</taxon>
        <taxon>Tymovirales</taxon>
        <taxon>Betaflexiviridae</taxon>
        <taxon>Quinvirinae</taxon>
        <taxon>Carlavirus</taxon>
        <taxon>Carlavirus latensascalonici</taxon>
    </lineage>
</organism>
<feature type="domain" description="(+)RNA virus helicase C-terminal" evidence="1">
    <location>
        <begin position="25"/>
        <end position="228"/>
    </location>
</feature>